<dbReference type="PANTHER" id="PTHR37806">
    <property type="entry name" value="LMO0724 PROTEIN"/>
    <property type="match status" value="1"/>
</dbReference>
<evidence type="ECO:0000256" key="1">
    <source>
        <dbReference type="SAM" id="MobiDB-lite"/>
    </source>
</evidence>
<dbReference type="RefSeq" id="WP_135109404.1">
    <property type="nucleotide sequence ID" value="NZ_SRHY01000005.1"/>
</dbReference>
<dbReference type="PANTHER" id="PTHR37806:SF1">
    <property type="entry name" value="PEPTIDASE C39-LIKE DOMAIN-CONTAINING PROTEIN"/>
    <property type="match status" value="1"/>
</dbReference>
<dbReference type="AlphaFoldDB" id="A0A4Y9ACY9"/>
<feature type="domain" description="Peptidase C39-like" evidence="2">
    <location>
        <begin position="22"/>
        <end position="181"/>
    </location>
</feature>
<sequence length="209" mass="23083">MADTSSLQPFPDNTPESKKPMNVPLINQMDHPRIYNGCEVSSLAMILNYHGYNTTKNKVADKLPRVPLTYDNGQKGNPNEGFVGDMVNGPGLSVYHGPMYDVAQDFAGNNAIDLTGKPIDMLYQLVAQGLPAWVITTVNFAPANDFETWDTPSGEVDVTFSVHSVVVTGFDKDYVYINNPYGQKNQKVNKEDFEAAWEQMGSQAIVITK</sequence>
<protein>
    <recommendedName>
        <fullName evidence="2">Peptidase C39-like domain-containing protein</fullName>
    </recommendedName>
</protein>
<dbReference type="EMBL" id="SRHY01000005">
    <property type="protein sequence ID" value="TFJ93656.1"/>
    <property type="molecule type" value="Genomic_DNA"/>
</dbReference>
<keyword evidence="4" id="KW-1185">Reference proteome</keyword>
<dbReference type="InterPro" id="IPR039563">
    <property type="entry name" value="Peptidase_C39_single_dom"/>
</dbReference>
<dbReference type="InterPro" id="IPR016997">
    <property type="entry name" value="UCP032442"/>
</dbReference>
<dbReference type="OrthoDB" id="1164310at2"/>
<evidence type="ECO:0000259" key="2">
    <source>
        <dbReference type="Pfam" id="PF13529"/>
    </source>
</evidence>
<name>A0A4Y9ACY9_9BACI</name>
<dbReference type="Pfam" id="PF13529">
    <property type="entry name" value="Peptidase_C39_2"/>
    <property type="match status" value="1"/>
</dbReference>
<dbReference type="InterPro" id="IPR039564">
    <property type="entry name" value="Peptidase_C39-like"/>
</dbReference>
<evidence type="ECO:0000313" key="3">
    <source>
        <dbReference type="EMBL" id="TFJ93656.1"/>
    </source>
</evidence>
<dbReference type="Proteomes" id="UP000298484">
    <property type="component" value="Unassembled WGS sequence"/>
</dbReference>
<feature type="region of interest" description="Disordered" evidence="1">
    <location>
        <begin position="1"/>
        <end position="22"/>
    </location>
</feature>
<accession>A0A4Y9ACY9</accession>
<reference evidence="3 4" key="1">
    <citation type="submission" date="2019-03" db="EMBL/GenBank/DDBJ databases">
        <title>Genome sequence of Lentibacillus salicampi ATCC BAA-719.</title>
        <authorList>
            <person name="Maclea K.S."/>
            <person name="Simoes Junior M."/>
        </authorList>
    </citation>
    <scope>NUCLEOTIDE SEQUENCE [LARGE SCALE GENOMIC DNA]</scope>
    <source>
        <strain evidence="3 4">ATCC BAA-719</strain>
    </source>
</reference>
<dbReference type="CDD" id="cd02549">
    <property type="entry name" value="Peptidase_C39A"/>
    <property type="match status" value="1"/>
</dbReference>
<gene>
    <name evidence="3" type="ORF">E4U82_05905</name>
</gene>
<evidence type="ECO:0000313" key="4">
    <source>
        <dbReference type="Proteomes" id="UP000298484"/>
    </source>
</evidence>
<dbReference type="PIRSF" id="PIRSF032442">
    <property type="entry name" value="UCP032442"/>
    <property type="match status" value="1"/>
</dbReference>
<comment type="caution">
    <text evidence="3">The sequence shown here is derived from an EMBL/GenBank/DDBJ whole genome shotgun (WGS) entry which is preliminary data.</text>
</comment>
<organism evidence="3 4">
    <name type="scientific">Lentibacillus salicampi</name>
    <dbReference type="NCBI Taxonomy" id="175306"/>
    <lineage>
        <taxon>Bacteria</taxon>
        <taxon>Bacillati</taxon>
        <taxon>Bacillota</taxon>
        <taxon>Bacilli</taxon>
        <taxon>Bacillales</taxon>
        <taxon>Bacillaceae</taxon>
        <taxon>Lentibacillus</taxon>
    </lineage>
</organism>
<dbReference type="Gene3D" id="3.90.70.10">
    <property type="entry name" value="Cysteine proteinases"/>
    <property type="match status" value="1"/>
</dbReference>
<proteinExistence type="predicted"/>